<evidence type="ECO:0000313" key="3">
    <source>
        <dbReference type="EMBL" id="QDT12086.1"/>
    </source>
</evidence>
<feature type="region of interest" description="Disordered" evidence="1">
    <location>
        <begin position="35"/>
        <end position="63"/>
    </location>
</feature>
<keyword evidence="2" id="KW-0472">Membrane</keyword>
<reference evidence="3 4" key="1">
    <citation type="submission" date="2019-02" db="EMBL/GenBank/DDBJ databases">
        <title>Deep-cultivation of Planctomycetes and their phenomic and genomic characterization uncovers novel biology.</title>
        <authorList>
            <person name="Wiegand S."/>
            <person name="Jogler M."/>
            <person name="Boedeker C."/>
            <person name="Pinto D."/>
            <person name="Vollmers J."/>
            <person name="Rivas-Marin E."/>
            <person name="Kohn T."/>
            <person name="Peeters S.H."/>
            <person name="Heuer A."/>
            <person name="Rast P."/>
            <person name="Oberbeckmann S."/>
            <person name="Bunk B."/>
            <person name="Jeske O."/>
            <person name="Meyerdierks A."/>
            <person name="Storesund J.E."/>
            <person name="Kallscheuer N."/>
            <person name="Luecker S."/>
            <person name="Lage O.M."/>
            <person name="Pohl T."/>
            <person name="Merkel B.J."/>
            <person name="Hornburger P."/>
            <person name="Mueller R.-W."/>
            <person name="Bruemmer F."/>
            <person name="Labrenz M."/>
            <person name="Spormann A.M."/>
            <person name="Op den Camp H."/>
            <person name="Overmann J."/>
            <person name="Amann R."/>
            <person name="Jetten M.S.M."/>
            <person name="Mascher T."/>
            <person name="Medema M.H."/>
            <person name="Devos D.P."/>
            <person name="Kaster A.-K."/>
            <person name="Ovreas L."/>
            <person name="Rohde M."/>
            <person name="Galperin M.Y."/>
            <person name="Jogler C."/>
        </authorList>
    </citation>
    <scope>NUCLEOTIDE SEQUENCE [LARGE SCALE GENOMIC DNA]</scope>
    <source>
        <strain evidence="3 4">K23_9</strain>
    </source>
</reference>
<keyword evidence="2" id="KW-0812">Transmembrane</keyword>
<dbReference type="Proteomes" id="UP000319817">
    <property type="component" value="Chromosome"/>
</dbReference>
<name>A0A517NY87_9BACT</name>
<evidence type="ECO:0000313" key="4">
    <source>
        <dbReference type="Proteomes" id="UP000319817"/>
    </source>
</evidence>
<feature type="compositionally biased region" description="Polar residues" evidence="1">
    <location>
        <begin position="48"/>
        <end position="60"/>
    </location>
</feature>
<dbReference type="EMBL" id="CP036526">
    <property type="protein sequence ID" value="QDT12086.1"/>
    <property type="molecule type" value="Genomic_DNA"/>
</dbReference>
<dbReference type="NCBIfam" id="TIGR01053">
    <property type="entry name" value="LSD1"/>
    <property type="match status" value="1"/>
</dbReference>
<feature type="region of interest" description="Disordered" evidence="1">
    <location>
        <begin position="188"/>
        <end position="207"/>
    </location>
</feature>
<evidence type="ECO:0008006" key="5">
    <source>
        <dbReference type="Google" id="ProtNLM"/>
    </source>
</evidence>
<accession>A0A517NY87</accession>
<keyword evidence="2" id="KW-1133">Transmembrane helix</keyword>
<sequence>MSVRRVNCPGCNAALNVPATMANVKCSQCGTVWDVNNPPKSKPAAQPATDSTPTPKTKSAASKRRQTAMIALAGSLFSLLALAGLGIILFTGGDEPQQEQAPPVVAEAPVEKGTYRIVKLPESTRKKIYHDYRLASGSSVEKKVMVTKDSVAAKTLGKTMNLIMDREVTHMALLNNISEEDVMQIVAEGNAEGWPPKKKAKPQQTSK</sequence>
<protein>
    <recommendedName>
        <fullName evidence="5">Zinc finger/thioredoxin putative domain-containing protein</fullName>
    </recommendedName>
</protein>
<evidence type="ECO:0000256" key="2">
    <source>
        <dbReference type="SAM" id="Phobius"/>
    </source>
</evidence>
<organism evidence="3 4">
    <name type="scientific">Stieleria marina</name>
    <dbReference type="NCBI Taxonomy" id="1930275"/>
    <lineage>
        <taxon>Bacteria</taxon>
        <taxon>Pseudomonadati</taxon>
        <taxon>Planctomycetota</taxon>
        <taxon>Planctomycetia</taxon>
        <taxon>Pirellulales</taxon>
        <taxon>Pirellulaceae</taxon>
        <taxon>Stieleria</taxon>
    </lineage>
</organism>
<feature type="transmembrane region" description="Helical" evidence="2">
    <location>
        <begin position="68"/>
        <end position="90"/>
    </location>
</feature>
<gene>
    <name evidence="3" type="ORF">K239x_40940</name>
</gene>
<keyword evidence="4" id="KW-1185">Reference proteome</keyword>
<dbReference type="OrthoDB" id="272134at2"/>
<evidence type="ECO:0000256" key="1">
    <source>
        <dbReference type="SAM" id="MobiDB-lite"/>
    </source>
</evidence>
<dbReference type="AlphaFoldDB" id="A0A517NY87"/>
<proteinExistence type="predicted"/>